<accession>A0ABQ9I286</accession>
<gene>
    <name evidence="2" type="ORF">PR048_010252</name>
</gene>
<evidence type="ECO:0000256" key="1">
    <source>
        <dbReference type="SAM" id="MobiDB-lite"/>
    </source>
</evidence>
<reference evidence="2 3" key="1">
    <citation type="submission" date="2023-02" db="EMBL/GenBank/DDBJ databases">
        <title>LHISI_Scaffold_Assembly.</title>
        <authorList>
            <person name="Stuart O.P."/>
            <person name="Cleave R."/>
            <person name="Magrath M.J.L."/>
            <person name="Mikheyev A.S."/>
        </authorList>
    </citation>
    <scope>NUCLEOTIDE SEQUENCE [LARGE SCALE GENOMIC DNA]</scope>
    <source>
        <strain evidence="2">Daus_M_001</strain>
        <tissue evidence="2">Leg muscle</tissue>
    </source>
</reference>
<feature type="region of interest" description="Disordered" evidence="1">
    <location>
        <begin position="263"/>
        <end position="293"/>
    </location>
</feature>
<sequence>MPDNSFLVLFDSRHVHLTASEKCDVVMLAGLHHSPCSVPLERGNSVPSSEWSRDKRAVIHKDKSPRAVVISHSEHRTVATQCLKFLRVEFMGGICGHTRPVYEYSIDDEPVECQVAARVTSGCERRKGRDITTRKTGEPIMENNKRGTRLECEITSFPTRCCANRVSDVCLLRRLIFCTRASRFGSQPGFPIPVYIPVRNWPNSEARAGNSPNGNKEVNSWGSEVIVFHCSTLNYCLSRSPPPFTRLLKHEVIDVTMEQCRNERAGETGDPQENPPTSGIVRHGSHMRKSASEPGLLRRTITNGGGFTWSDFVTPGNRNQNGWARNRTRPASCHCANPCGNFAEDLNGDDYQEPAHRAPSGELREKTIMALPISDLKHLLAVLKNERAIYHATCDLGEPTAPFPPTAVPSPPADETSQEANPTGIKKKGAGAKRLVLNTPGEKRGRFRFSRPVFISAARSLQGVQGTSSDSATIPKTLKTEVMCNEESSSAKLQLRASGSVSITREFIDQSDLSYSCIFEKHLMMGLLGTLEAMHGELSSFFKAGSLPQHNIVANMFVSVACGELLQGSAMVINSRYMHRDRTAMSKHQFTLQHFTTRLLFVSQRECAMASIRAGFATISLNTV</sequence>
<proteinExistence type="predicted"/>
<keyword evidence="3" id="KW-1185">Reference proteome</keyword>
<comment type="caution">
    <text evidence="2">The sequence shown here is derived from an EMBL/GenBank/DDBJ whole genome shotgun (WGS) entry which is preliminary data.</text>
</comment>
<evidence type="ECO:0000313" key="3">
    <source>
        <dbReference type="Proteomes" id="UP001159363"/>
    </source>
</evidence>
<feature type="region of interest" description="Disordered" evidence="1">
    <location>
        <begin position="401"/>
        <end position="433"/>
    </location>
</feature>
<dbReference type="Proteomes" id="UP001159363">
    <property type="component" value="Chromosome 3"/>
</dbReference>
<evidence type="ECO:0000313" key="2">
    <source>
        <dbReference type="EMBL" id="KAJ8890743.1"/>
    </source>
</evidence>
<protein>
    <submittedName>
        <fullName evidence="2">Uncharacterized protein</fullName>
    </submittedName>
</protein>
<feature type="compositionally biased region" description="Pro residues" evidence="1">
    <location>
        <begin position="401"/>
        <end position="412"/>
    </location>
</feature>
<name>A0ABQ9I286_9NEOP</name>
<dbReference type="EMBL" id="JARBHB010000003">
    <property type="protein sequence ID" value="KAJ8890743.1"/>
    <property type="molecule type" value="Genomic_DNA"/>
</dbReference>
<organism evidence="2 3">
    <name type="scientific">Dryococelus australis</name>
    <dbReference type="NCBI Taxonomy" id="614101"/>
    <lineage>
        <taxon>Eukaryota</taxon>
        <taxon>Metazoa</taxon>
        <taxon>Ecdysozoa</taxon>
        <taxon>Arthropoda</taxon>
        <taxon>Hexapoda</taxon>
        <taxon>Insecta</taxon>
        <taxon>Pterygota</taxon>
        <taxon>Neoptera</taxon>
        <taxon>Polyneoptera</taxon>
        <taxon>Phasmatodea</taxon>
        <taxon>Verophasmatodea</taxon>
        <taxon>Anareolatae</taxon>
        <taxon>Phasmatidae</taxon>
        <taxon>Eurycanthinae</taxon>
        <taxon>Dryococelus</taxon>
    </lineage>
</organism>